<dbReference type="Gene3D" id="2.30.30.110">
    <property type="match status" value="1"/>
</dbReference>
<evidence type="ECO:0000256" key="1">
    <source>
        <dbReference type="ARBA" id="ARBA00007521"/>
    </source>
</evidence>
<dbReference type="AlphaFoldDB" id="C7Q8D2"/>
<dbReference type="InterPro" id="IPR003477">
    <property type="entry name" value="PemK-like"/>
</dbReference>
<evidence type="ECO:0000313" key="5">
    <source>
        <dbReference type="Proteomes" id="UP000000851"/>
    </source>
</evidence>
<dbReference type="eggNOG" id="COG2337">
    <property type="taxonomic scope" value="Bacteria"/>
</dbReference>
<keyword evidence="5" id="KW-1185">Reference proteome</keyword>
<dbReference type="GO" id="GO:0003677">
    <property type="term" value="F:DNA binding"/>
    <property type="evidence" value="ECO:0007669"/>
    <property type="project" value="InterPro"/>
</dbReference>
<proteinExistence type="inferred from homology"/>
<dbReference type="InParanoid" id="C7Q8D2"/>
<dbReference type="SUPFAM" id="SSF50118">
    <property type="entry name" value="Cell growth inhibitor/plasmid maintenance toxic component"/>
    <property type="match status" value="1"/>
</dbReference>
<name>C7Q8D2_CATAD</name>
<dbReference type="PANTHER" id="PTHR33988:SF1">
    <property type="entry name" value="ENDORIBONUCLEASE MAZF7-RELATED"/>
    <property type="match status" value="1"/>
</dbReference>
<keyword evidence="3" id="KW-0540">Nuclease</keyword>
<dbReference type="EC" id="3.1.-.-" evidence="3"/>
<dbReference type="Pfam" id="PF02452">
    <property type="entry name" value="PemK_toxin"/>
    <property type="match status" value="1"/>
</dbReference>
<dbReference type="GO" id="GO:0016787">
    <property type="term" value="F:hydrolase activity"/>
    <property type="evidence" value="ECO:0007669"/>
    <property type="project" value="UniProtKB-KW"/>
</dbReference>
<evidence type="ECO:0000313" key="4">
    <source>
        <dbReference type="EMBL" id="ACU76120.1"/>
    </source>
</evidence>
<accession>C7Q8D2</accession>
<comment type="similarity">
    <text evidence="1 3">Belongs to the PemK/MazF family.</text>
</comment>
<reference evidence="4 5" key="1">
    <citation type="journal article" date="2009" name="Stand. Genomic Sci.">
        <title>Complete genome sequence of Catenulispora acidiphila type strain (ID 139908).</title>
        <authorList>
            <person name="Copeland A."/>
            <person name="Lapidus A."/>
            <person name="Glavina Del Rio T."/>
            <person name="Nolan M."/>
            <person name="Lucas S."/>
            <person name="Chen F."/>
            <person name="Tice H."/>
            <person name="Cheng J.F."/>
            <person name="Bruce D."/>
            <person name="Goodwin L."/>
            <person name="Pitluck S."/>
            <person name="Mikhailova N."/>
            <person name="Pati A."/>
            <person name="Ivanova N."/>
            <person name="Mavromatis K."/>
            <person name="Chen A."/>
            <person name="Palaniappan K."/>
            <person name="Chain P."/>
            <person name="Land M."/>
            <person name="Hauser L."/>
            <person name="Chang Y.J."/>
            <person name="Jeffries C.D."/>
            <person name="Chertkov O."/>
            <person name="Brettin T."/>
            <person name="Detter J.C."/>
            <person name="Han C."/>
            <person name="Ali Z."/>
            <person name="Tindall B.J."/>
            <person name="Goker M."/>
            <person name="Bristow J."/>
            <person name="Eisen J.A."/>
            <person name="Markowitz V."/>
            <person name="Hugenholtz P."/>
            <person name="Kyrpides N.C."/>
            <person name="Klenk H.P."/>
        </authorList>
    </citation>
    <scope>NUCLEOTIDE SEQUENCE [LARGE SCALE GENOMIC DNA]</scope>
    <source>
        <strain evidence="5">DSM 44928 / JCM 14897 / NBRC 102108 / NRRL B-24433 / ID139908</strain>
    </source>
</reference>
<dbReference type="Proteomes" id="UP000000851">
    <property type="component" value="Chromosome"/>
</dbReference>
<keyword evidence="3" id="KW-0378">Hydrolase</keyword>
<dbReference type="InterPro" id="IPR011067">
    <property type="entry name" value="Plasmid_toxin/cell-grow_inhib"/>
</dbReference>
<gene>
    <name evidence="4" type="ordered locus">Caci_7291</name>
</gene>
<sequence length="123" mass="13299">MSGAVPALRRGDMCWVNLDPARGGEIKKRRPAVVVSNDGVNSAVHRYGRGVVTVVPVTSNTERVYPFQILIDAADHPGLRTDSKAQAEQVRTVDVARIGSRITTLSPSTMRSLDAALRLHLAL</sequence>
<comment type="function">
    <text evidence="3">Toxic component of a type II toxin-antitoxin (TA) system.</text>
</comment>
<keyword evidence="3" id="KW-0255">Endonuclease</keyword>
<dbReference type="PIRSF" id="PIRSF033490">
    <property type="entry name" value="MazF"/>
    <property type="match status" value="1"/>
</dbReference>
<dbReference type="PANTHER" id="PTHR33988">
    <property type="entry name" value="ENDORIBONUCLEASE MAZF-RELATED"/>
    <property type="match status" value="1"/>
</dbReference>
<dbReference type="GO" id="GO:0016075">
    <property type="term" value="P:rRNA catabolic process"/>
    <property type="evidence" value="ECO:0007669"/>
    <property type="project" value="TreeGrafter"/>
</dbReference>
<dbReference type="EMBL" id="CP001700">
    <property type="protein sequence ID" value="ACU76120.1"/>
    <property type="molecule type" value="Genomic_DNA"/>
</dbReference>
<organism evidence="4 5">
    <name type="scientific">Catenulispora acidiphila (strain DSM 44928 / JCM 14897 / NBRC 102108 / NRRL B-24433 / ID139908)</name>
    <dbReference type="NCBI Taxonomy" id="479433"/>
    <lineage>
        <taxon>Bacteria</taxon>
        <taxon>Bacillati</taxon>
        <taxon>Actinomycetota</taxon>
        <taxon>Actinomycetes</taxon>
        <taxon>Catenulisporales</taxon>
        <taxon>Catenulisporaceae</taxon>
        <taxon>Catenulispora</taxon>
    </lineage>
</organism>
<dbReference type="HOGENOM" id="CLU_121823_1_1_11"/>
<dbReference type="FunCoup" id="C7Q8D2">
    <property type="interactions" value="1"/>
</dbReference>
<keyword evidence="2" id="KW-1277">Toxin-antitoxin system</keyword>
<dbReference type="KEGG" id="cai:Caci_7291"/>
<evidence type="ECO:0000256" key="3">
    <source>
        <dbReference type="PIRNR" id="PIRNR033490"/>
    </source>
</evidence>
<dbReference type="GO" id="GO:0006402">
    <property type="term" value="P:mRNA catabolic process"/>
    <property type="evidence" value="ECO:0007669"/>
    <property type="project" value="TreeGrafter"/>
</dbReference>
<dbReference type="GO" id="GO:0004521">
    <property type="term" value="F:RNA endonuclease activity"/>
    <property type="evidence" value="ECO:0007669"/>
    <property type="project" value="TreeGrafter"/>
</dbReference>
<dbReference type="STRING" id="479433.Caci_7291"/>
<evidence type="ECO:0000256" key="2">
    <source>
        <dbReference type="ARBA" id="ARBA00022649"/>
    </source>
</evidence>
<protein>
    <recommendedName>
        <fullName evidence="3">mRNA interferase</fullName>
        <ecNumber evidence="3">3.1.-.-</ecNumber>
    </recommendedName>
</protein>